<dbReference type="InterPro" id="IPR041664">
    <property type="entry name" value="AAA_16"/>
</dbReference>
<dbReference type="Proteomes" id="UP000571183">
    <property type="component" value="Unassembled WGS sequence"/>
</dbReference>
<evidence type="ECO:0000313" key="2">
    <source>
        <dbReference type="EMBL" id="MBB4071206.1"/>
    </source>
</evidence>
<evidence type="ECO:0000259" key="1">
    <source>
        <dbReference type="Pfam" id="PF13191"/>
    </source>
</evidence>
<gene>
    <name evidence="2" type="ORF">F5897_000498</name>
</gene>
<comment type="caution">
    <text evidence="2">The sequence shown here is derived from an EMBL/GenBank/DDBJ whole genome shotgun (WGS) entry which is preliminary data.</text>
</comment>
<feature type="domain" description="Orc1-like AAA ATPase" evidence="1">
    <location>
        <begin position="19"/>
        <end position="182"/>
    </location>
</feature>
<accession>A0A840DPT5</accession>
<dbReference type="RefSeq" id="WP_183304345.1">
    <property type="nucleotide sequence ID" value="NZ_JACIFD010000004.1"/>
</dbReference>
<dbReference type="PANTHER" id="PTHR35894">
    <property type="entry name" value="GENERAL SECRETION PATHWAY PROTEIN A-RELATED"/>
    <property type="match status" value="1"/>
</dbReference>
<proteinExistence type="predicted"/>
<name>A0A840DPT5_9MICO</name>
<dbReference type="Pfam" id="PF13191">
    <property type="entry name" value="AAA_16"/>
    <property type="match status" value="1"/>
</dbReference>
<sequence length="390" mass="43289">MGSSKNPFTATLGATPPLLVGRQQEVADFELALDSGPGSHERVSLIVGARGSGKTVMLDRFALSAQQRGWLVFTETATSGFTERLKRRVVRELQREEKELGGKTLTSFGIEFFSLGLYLTWDTNPNIRDTYDLRDALTDLLQLQTVKAEQFNLEPSGVLITLDELHHRRNNEVIELGAITQHLVREDREIAVVMAGIPSAIKPLLAADRGKNPVTFLRRANLIELEPIPQQEVMAGLQQPMQEAGIVWDSQALQYAAAECGGYPFMIQLIGSQAFRTANAKHVTMQLAETAVATAKRRLNKLVHEPSLADLSDVDRAFLQAMAHDNGPSKISDIANRLGQSPQYTNNYRKRLIDAEMILTAGSGKVTFALPHLREYLRELQQAEHSAYNF</sequence>
<evidence type="ECO:0000313" key="3">
    <source>
        <dbReference type="Proteomes" id="UP000571183"/>
    </source>
</evidence>
<dbReference type="EMBL" id="JACIFD010000004">
    <property type="protein sequence ID" value="MBB4071206.1"/>
    <property type="molecule type" value="Genomic_DNA"/>
</dbReference>
<dbReference type="InterPro" id="IPR052026">
    <property type="entry name" value="ExeA_AAA_ATPase_DNA-bind"/>
</dbReference>
<dbReference type="PANTHER" id="PTHR35894:SF1">
    <property type="entry name" value="PHOSPHORIBULOKINASE _ URIDINE KINASE FAMILY"/>
    <property type="match status" value="1"/>
</dbReference>
<reference evidence="2 3" key="1">
    <citation type="submission" date="2020-08" db="EMBL/GenBank/DDBJ databases">
        <title>Sequencing the genomes of 1000 actinobacteria strains.</title>
        <authorList>
            <person name="Klenk H.-P."/>
        </authorList>
    </citation>
    <scope>NUCLEOTIDE SEQUENCE [LARGE SCALE GENOMIC DNA]</scope>
    <source>
        <strain evidence="2 3">DSM 27064</strain>
    </source>
</reference>
<keyword evidence="3" id="KW-1185">Reference proteome</keyword>
<dbReference type="Gene3D" id="3.40.50.300">
    <property type="entry name" value="P-loop containing nucleotide triphosphate hydrolases"/>
    <property type="match status" value="1"/>
</dbReference>
<dbReference type="SUPFAM" id="SSF52540">
    <property type="entry name" value="P-loop containing nucleoside triphosphate hydrolases"/>
    <property type="match status" value="1"/>
</dbReference>
<protein>
    <submittedName>
        <fullName evidence="2">Type II secretory pathway predicted ATPase ExeA</fullName>
    </submittedName>
</protein>
<organism evidence="2 3">
    <name type="scientific">Canibacter oris</name>
    <dbReference type="NCBI Taxonomy" id="1365628"/>
    <lineage>
        <taxon>Bacteria</taxon>
        <taxon>Bacillati</taxon>
        <taxon>Actinomycetota</taxon>
        <taxon>Actinomycetes</taxon>
        <taxon>Micrococcales</taxon>
        <taxon>Microbacteriaceae</taxon>
        <taxon>Canibacter</taxon>
    </lineage>
</organism>
<dbReference type="AlphaFoldDB" id="A0A840DPT5"/>
<dbReference type="InterPro" id="IPR027417">
    <property type="entry name" value="P-loop_NTPase"/>
</dbReference>